<dbReference type="EMBL" id="MVGC01000194">
    <property type="protein sequence ID" value="RJE21969.1"/>
    <property type="molecule type" value="Genomic_DNA"/>
</dbReference>
<sequence length="468" mass="52423">MLLSDEILNSMREESRAALLTLYLVYKRALLVEDHQLGSELLEKFLAVDQKHLLSCAVEAEKLGKTRQAIDILQGVINDLDASEQEIKVSALFQSTICLLIKEIERCKGGIDKQGLLDKAYSVFEAALKGANTRESSSTGSMFSKTEIEWFFQNACILALENLTFPRSQQIEQLLDVSAKVLALNNWKCNIMPNNVQFATIYQKCALDPEEQTNILSHHLLCCYLRSLKTVSEVRGQCDANEKKIHYETIRAAIQSFRERISSQLNNERITVKERTAWVVKHREMLYFDFEAAIYLKQWNSLASLVDEARPIITDKLCSNFMESILISNAPMRVTLRAIICTHHKTFTAKLPRYLHVLFRLALSPNGDIIVAEAVIDQVLALARQSNSTSTSQNARARFQDEELAWLATTAFNRAVDFYRDSADADCARWAGKAIEVADLVGCDEGPGGGGLAALLRRNLGLLGLDGA</sequence>
<dbReference type="Proteomes" id="UP000266188">
    <property type="component" value="Unassembled WGS sequence"/>
</dbReference>
<proteinExistence type="predicted"/>
<accession>A0A3A2ZFL6</accession>
<dbReference type="InterPro" id="IPR039057">
    <property type="entry name" value="Spo22/ZIP4"/>
</dbReference>
<dbReference type="GO" id="GO:0090173">
    <property type="term" value="P:regulation of synaptonemal complex assembly"/>
    <property type="evidence" value="ECO:0007669"/>
    <property type="project" value="InterPro"/>
</dbReference>
<reference evidence="2" key="1">
    <citation type="submission" date="2017-02" db="EMBL/GenBank/DDBJ databases">
        <authorList>
            <person name="Tafer H."/>
            <person name="Lopandic K."/>
        </authorList>
    </citation>
    <scope>NUCLEOTIDE SEQUENCE [LARGE SCALE GENOMIC DNA]</scope>
    <source>
        <strain evidence="2">CBS 366.77</strain>
    </source>
</reference>
<organism evidence="1 2">
    <name type="scientific">Aspergillus sclerotialis</name>
    <dbReference type="NCBI Taxonomy" id="2070753"/>
    <lineage>
        <taxon>Eukaryota</taxon>
        <taxon>Fungi</taxon>
        <taxon>Dikarya</taxon>
        <taxon>Ascomycota</taxon>
        <taxon>Pezizomycotina</taxon>
        <taxon>Eurotiomycetes</taxon>
        <taxon>Eurotiomycetidae</taxon>
        <taxon>Eurotiales</taxon>
        <taxon>Aspergillaceae</taxon>
        <taxon>Aspergillus</taxon>
        <taxon>Aspergillus subgen. Polypaecilum</taxon>
    </lineage>
</organism>
<name>A0A3A2ZFL6_9EURO</name>
<keyword evidence="2" id="KW-1185">Reference proteome</keyword>
<dbReference type="AlphaFoldDB" id="A0A3A2ZFL6"/>
<dbReference type="STRING" id="2070753.A0A3A2ZFL6"/>
<dbReference type="PANTHER" id="PTHR40375">
    <property type="entry name" value="SPORULATION-SPECIFIC PROTEIN 22"/>
    <property type="match status" value="1"/>
</dbReference>
<dbReference type="OrthoDB" id="65716at2759"/>
<protein>
    <submittedName>
        <fullName evidence="1">Uncharacterized protein</fullName>
    </submittedName>
</protein>
<evidence type="ECO:0000313" key="2">
    <source>
        <dbReference type="Proteomes" id="UP000266188"/>
    </source>
</evidence>
<evidence type="ECO:0000313" key="1">
    <source>
        <dbReference type="EMBL" id="RJE21969.1"/>
    </source>
</evidence>
<dbReference type="PANTHER" id="PTHR40375:SF2">
    <property type="entry name" value="SPORULATION-SPECIFIC PROTEIN 22"/>
    <property type="match status" value="1"/>
</dbReference>
<comment type="caution">
    <text evidence="1">The sequence shown here is derived from an EMBL/GenBank/DDBJ whole genome shotgun (WGS) entry which is preliminary data.</text>
</comment>
<gene>
    <name evidence="1" type="ORF">PHISCL_05711</name>
</gene>